<evidence type="ECO:0000256" key="3">
    <source>
        <dbReference type="ARBA" id="ARBA00022741"/>
    </source>
</evidence>
<evidence type="ECO:0000256" key="1">
    <source>
        <dbReference type="ARBA" id="ARBA00005417"/>
    </source>
</evidence>
<dbReference type="RefSeq" id="WP_083085539.1">
    <property type="nucleotide sequence ID" value="NZ_AP022583.1"/>
</dbReference>
<dbReference type="PROSITE" id="PS50893">
    <property type="entry name" value="ABC_TRANSPORTER_2"/>
    <property type="match status" value="1"/>
</dbReference>
<reference evidence="6 9" key="2">
    <citation type="journal article" date="2019" name="Emerg. Microbes Infect.">
        <title>Comprehensive subspecies identification of 175 nontuberculous mycobacteria species based on 7547 genomic profiles.</title>
        <authorList>
            <person name="Matsumoto Y."/>
            <person name="Kinjo T."/>
            <person name="Motooka D."/>
            <person name="Nabeya D."/>
            <person name="Jung N."/>
            <person name="Uechi K."/>
            <person name="Horii T."/>
            <person name="Iida T."/>
            <person name="Fujita J."/>
            <person name="Nakamura S."/>
        </authorList>
    </citation>
    <scope>NUCLEOTIDE SEQUENCE [LARGE SCALE GENOMIC DNA]</scope>
    <source>
        <strain evidence="6 9">JCM 16367</strain>
    </source>
</reference>
<name>A0A7I7PBJ7_9MYCO</name>
<dbReference type="KEGG" id="mnv:MNVI_12600"/>
<dbReference type="Proteomes" id="UP000192374">
    <property type="component" value="Unassembled WGS sequence"/>
</dbReference>
<evidence type="ECO:0000313" key="9">
    <source>
        <dbReference type="Proteomes" id="UP000466894"/>
    </source>
</evidence>
<sequence length="282" mass="30856">MTHDVDHVVDRRPSAISLSGARLAFGDRVLWDHLDLAVSPGEFLAVLGPNGTGKTSLLKVLLGQLPLSAGTLLVGGQPVASRAERIGYVPQHRPMDRGLLLRGRDLVSLGVDGHRWGVTPLRRADRVRRREAVRRALHQVNAEHLADVPVGVMSGGELQRVRVAQALANDPMLLLCDEPLLTLDPANARLVSALIDRCRRESDMAVVFVTHEVNPILPYVDRVLYLVDGRFRIGSVEQVMTSETLSALYRTDIQVLKVKGRYVVVGEPGAEHMTTNMCDGPA</sequence>
<organism evidence="6 9">
    <name type="scientific">Mycobacterium noviomagense</name>
    <dbReference type="NCBI Taxonomy" id="459858"/>
    <lineage>
        <taxon>Bacteria</taxon>
        <taxon>Bacillati</taxon>
        <taxon>Actinomycetota</taxon>
        <taxon>Actinomycetes</taxon>
        <taxon>Mycobacteriales</taxon>
        <taxon>Mycobacteriaceae</taxon>
        <taxon>Mycobacterium</taxon>
    </lineage>
</organism>
<accession>A0A7I7PBJ7</accession>
<feature type="domain" description="ABC transporter" evidence="5">
    <location>
        <begin position="16"/>
        <end position="253"/>
    </location>
</feature>
<dbReference type="Gene3D" id="3.40.50.300">
    <property type="entry name" value="P-loop containing nucleotide triphosphate hydrolases"/>
    <property type="match status" value="1"/>
</dbReference>
<dbReference type="PANTHER" id="PTHR42734">
    <property type="entry name" value="METAL TRANSPORT SYSTEM ATP-BINDING PROTEIN TM_0124-RELATED"/>
    <property type="match status" value="1"/>
</dbReference>
<dbReference type="EMBL" id="MVIC01000003">
    <property type="protein sequence ID" value="ORB17826.1"/>
    <property type="molecule type" value="Genomic_DNA"/>
</dbReference>
<evidence type="ECO:0000313" key="7">
    <source>
        <dbReference type="EMBL" id="ORB17826.1"/>
    </source>
</evidence>
<dbReference type="EMBL" id="AP022583">
    <property type="protein sequence ID" value="BBY05942.1"/>
    <property type="molecule type" value="Genomic_DNA"/>
</dbReference>
<reference evidence="7 8" key="1">
    <citation type="submission" date="2017-02" db="EMBL/GenBank/DDBJ databases">
        <title>The new phylogeny of genus Mycobacterium.</title>
        <authorList>
            <person name="Tortoli E."/>
            <person name="Trovato A."/>
            <person name="Cirillo D.M."/>
        </authorList>
    </citation>
    <scope>NUCLEOTIDE SEQUENCE [LARGE SCALE GENOMIC DNA]</scope>
    <source>
        <strain evidence="7 8">DSM 45145</strain>
    </source>
</reference>
<dbReference type="PANTHER" id="PTHR42734:SF5">
    <property type="entry name" value="IRON TRANSPORT SYSTEM ATP-BINDING PROTEIN HI_0361-RELATED"/>
    <property type="match status" value="1"/>
</dbReference>
<comment type="similarity">
    <text evidence="1">Belongs to the ABC transporter superfamily.</text>
</comment>
<dbReference type="SMART" id="SM00382">
    <property type="entry name" value="AAA"/>
    <property type="match status" value="1"/>
</dbReference>
<reference evidence="6" key="3">
    <citation type="submission" date="2020-02" db="EMBL/GenBank/DDBJ databases">
        <authorList>
            <person name="Matsumoto Y."/>
            <person name="Motooka D."/>
            <person name="Nakamura S."/>
        </authorList>
    </citation>
    <scope>NUCLEOTIDE SEQUENCE</scope>
    <source>
        <strain evidence="6">JCM 16367</strain>
    </source>
</reference>
<evidence type="ECO:0000313" key="6">
    <source>
        <dbReference type="EMBL" id="BBY05942.1"/>
    </source>
</evidence>
<dbReference type="InterPro" id="IPR003593">
    <property type="entry name" value="AAA+_ATPase"/>
</dbReference>
<keyword evidence="3" id="KW-0547">Nucleotide-binding</keyword>
<dbReference type="InterPro" id="IPR050153">
    <property type="entry name" value="Metal_Ion_Import_ABC"/>
</dbReference>
<proteinExistence type="inferred from homology"/>
<gene>
    <name evidence="7" type="ORF">BST37_03615</name>
    <name evidence="6" type="ORF">MNVI_12600</name>
</gene>
<evidence type="ECO:0000259" key="5">
    <source>
        <dbReference type="PROSITE" id="PS50893"/>
    </source>
</evidence>
<dbReference type="PROSITE" id="PS00211">
    <property type="entry name" value="ABC_TRANSPORTER_1"/>
    <property type="match status" value="1"/>
</dbReference>
<protein>
    <submittedName>
        <fullName evidence="6">ABC transporter ATP-binding protein</fullName>
    </submittedName>
</protein>
<dbReference type="AlphaFoldDB" id="A0A7I7PBJ7"/>
<dbReference type="InterPro" id="IPR017871">
    <property type="entry name" value="ABC_transporter-like_CS"/>
</dbReference>
<evidence type="ECO:0000313" key="8">
    <source>
        <dbReference type="Proteomes" id="UP000192374"/>
    </source>
</evidence>
<keyword evidence="4 6" id="KW-0067">ATP-binding</keyword>
<dbReference type="Proteomes" id="UP000466894">
    <property type="component" value="Chromosome"/>
</dbReference>
<dbReference type="InterPro" id="IPR027417">
    <property type="entry name" value="P-loop_NTPase"/>
</dbReference>
<evidence type="ECO:0000256" key="4">
    <source>
        <dbReference type="ARBA" id="ARBA00022840"/>
    </source>
</evidence>
<dbReference type="SUPFAM" id="SSF52540">
    <property type="entry name" value="P-loop containing nucleoside triphosphate hydrolases"/>
    <property type="match status" value="1"/>
</dbReference>
<dbReference type="GO" id="GO:0016887">
    <property type="term" value="F:ATP hydrolysis activity"/>
    <property type="evidence" value="ECO:0007669"/>
    <property type="project" value="InterPro"/>
</dbReference>
<dbReference type="InterPro" id="IPR003439">
    <property type="entry name" value="ABC_transporter-like_ATP-bd"/>
</dbReference>
<keyword evidence="2" id="KW-0813">Transport</keyword>
<dbReference type="OrthoDB" id="3282096at2"/>
<keyword evidence="8" id="KW-1185">Reference proteome</keyword>
<evidence type="ECO:0000256" key="2">
    <source>
        <dbReference type="ARBA" id="ARBA00022448"/>
    </source>
</evidence>
<dbReference type="Pfam" id="PF00005">
    <property type="entry name" value="ABC_tran"/>
    <property type="match status" value="1"/>
</dbReference>
<dbReference type="GO" id="GO:0005524">
    <property type="term" value="F:ATP binding"/>
    <property type="evidence" value="ECO:0007669"/>
    <property type="project" value="UniProtKB-KW"/>
</dbReference>